<evidence type="ECO:0000313" key="2">
    <source>
        <dbReference type="EMBL" id="OMJ73993.1"/>
    </source>
</evidence>
<protein>
    <submittedName>
        <fullName evidence="2">Uncharacterized protein</fullName>
    </submittedName>
</protein>
<dbReference type="AlphaFoldDB" id="A0A1R2BB17"/>
<accession>A0A1R2BB17</accession>
<feature type="region of interest" description="Disordered" evidence="1">
    <location>
        <begin position="35"/>
        <end position="60"/>
    </location>
</feature>
<dbReference type="EMBL" id="MPUH01000782">
    <property type="protein sequence ID" value="OMJ73993.1"/>
    <property type="molecule type" value="Genomic_DNA"/>
</dbReference>
<keyword evidence="3" id="KW-1185">Reference proteome</keyword>
<comment type="caution">
    <text evidence="2">The sequence shown here is derived from an EMBL/GenBank/DDBJ whole genome shotgun (WGS) entry which is preliminary data.</text>
</comment>
<dbReference type="Proteomes" id="UP000187209">
    <property type="component" value="Unassembled WGS sequence"/>
</dbReference>
<proteinExistence type="predicted"/>
<sequence length="189" mass="21295">MKSFIRWQLKSNIQGKSFVSPKKLNPLTIDLNDEKVINSGHKPPRMSPSSVKSSRVDGSPQNVSLRLYNKAQEIANHKDEIRKSLIPEYSFTPKLSSGTQKWLNSKSKKVIKNEEEEVAVVSGSKVLSFTKFASNIKDLIDSKIPTPSGGKTKNRLVTSRLDRRSDIIQNLCGSPDRQERTHNKSLSKY</sequence>
<evidence type="ECO:0000256" key="1">
    <source>
        <dbReference type="SAM" id="MobiDB-lite"/>
    </source>
</evidence>
<feature type="region of interest" description="Disordered" evidence="1">
    <location>
        <begin position="167"/>
        <end position="189"/>
    </location>
</feature>
<reference evidence="2 3" key="1">
    <citation type="submission" date="2016-11" db="EMBL/GenBank/DDBJ databases">
        <title>The macronuclear genome of Stentor coeruleus: a giant cell with tiny introns.</title>
        <authorList>
            <person name="Slabodnick M."/>
            <person name="Ruby J.G."/>
            <person name="Reiff S.B."/>
            <person name="Swart E.C."/>
            <person name="Gosai S."/>
            <person name="Prabakaran S."/>
            <person name="Witkowska E."/>
            <person name="Larue G.E."/>
            <person name="Fisher S."/>
            <person name="Freeman R.M."/>
            <person name="Gunawardena J."/>
            <person name="Chu W."/>
            <person name="Stover N.A."/>
            <person name="Gregory B.D."/>
            <person name="Nowacki M."/>
            <person name="Derisi J."/>
            <person name="Roy S.W."/>
            <person name="Marshall W.F."/>
            <person name="Sood P."/>
        </authorList>
    </citation>
    <scope>NUCLEOTIDE SEQUENCE [LARGE SCALE GENOMIC DNA]</scope>
    <source>
        <strain evidence="2">WM001</strain>
    </source>
</reference>
<evidence type="ECO:0000313" key="3">
    <source>
        <dbReference type="Proteomes" id="UP000187209"/>
    </source>
</evidence>
<name>A0A1R2BB17_9CILI</name>
<organism evidence="2 3">
    <name type="scientific">Stentor coeruleus</name>
    <dbReference type="NCBI Taxonomy" id="5963"/>
    <lineage>
        <taxon>Eukaryota</taxon>
        <taxon>Sar</taxon>
        <taxon>Alveolata</taxon>
        <taxon>Ciliophora</taxon>
        <taxon>Postciliodesmatophora</taxon>
        <taxon>Heterotrichea</taxon>
        <taxon>Heterotrichida</taxon>
        <taxon>Stentoridae</taxon>
        <taxon>Stentor</taxon>
    </lineage>
</organism>
<gene>
    <name evidence="2" type="ORF">SteCoe_27206</name>
</gene>